<dbReference type="AntiFam" id="ANF00155">
    <property type="entry name" value="Shadow ORF (opposite secY)"/>
</dbReference>
<feature type="compositionally biased region" description="Basic and acidic residues" evidence="1">
    <location>
        <begin position="38"/>
        <end position="72"/>
    </location>
</feature>
<dbReference type="Proteomes" id="UP000034445">
    <property type="component" value="Unassembled WGS sequence"/>
</dbReference>
<dbReference type="AlphaFoldDB" id="A0A0G1XED3"/>
<protein>
    <submittedName>
        <fullName evidence="2">Uncharacterized protein</fullName>
    </submittedName>
</protein>
<organism evidence="2 3">
    <name type="scientific">Candidatus Kaiserbacteria bacterium GW2011_GWC2_52_8b</name>
    <dbReference type="NCBI Taxonomy" id="1618676"/>
    <lineage>
        <taxon>Bacteria</taxon>
        <taxon>Candidatus Kaiseribacteriota</taxon>
    </lineage>
</organism>
<sequence>MTTAAAANARYAGSWAVYARENEQRNAVAHTEFGNEFADPHEEHRTRGDDHDAREHAHEVERRENAVLAKKE</sequence>
<accession>A0A0G1XED3</accession>
<comment type="caution">
    <text evidence="2">The sequence shown here is derived from an EMBL/GenBank/DDBJ whole genome shotgun (WGS) entry which is preliminary data.</text>
</comment>
<evidence type="ECO:0000313" key="2">
    <source>
        <dbReference type="EMBL" id="KKW29603.1"/>
    </source>
</evidence>
<dbReference type="EMBL" id="LCRF01000069">
    <property type="protein sequence ID" value="KKW29603.1"/>
    <property type="molecule type" value="Genomic_DNA"/>
</dbReference>
<proteinExistence type="predicted"/>
<evidence type="ECO:0000313" key="3">
    <source>
        <dbReference type="Proteomes" id="UP000034445"/>
    </source>
</evidence>
<feature type="region of interest" description="Disordered" evidence="1">
    <location>
        <begin position="33"/>
        <end position="72"/>
    </location>
</feature>
<name>A0A0G1XED3_9BACT</name>
<gene>
    <name evidence="2" type="ORF">UY74_C0069G0010</name>
</gene>
<evidence type="ECO:0000256" key="1">
    <source>
        <dbReference type="SAM" id="MobiDB-lite"/>
    </source>
</evidence>
<reference evidence="2 3" key="1">
    <citation type="journal article" date="2015" name="Nature">
        <title>rRNA introns, odd ribosomes, and small enigmatic genomes across a large radiation of phyla.</title>
        <authorList>
            <person name="Brown C.T."/>
            <person name="Hug L.A."/>
            <person name="Thomas B.C."/>
            <person name="Sharon I."/>
            <person name="Castelle C.J."/>
            <person name="Singh A."/>
            <person name="Wilkins M.J."/>
            <person name="Williams K.H."/>
            <person name="Banfield J.F."/>
        </authorList>
    </citation>
    <scope>NUCLEOTIDE SEQUENCE [LARGE SCALE GENOMIC DNA]</scope>
</reference>